<evidence type="ECO:0000313" key="2">
    <source>
        <dbReference type="Proteomes" id="UP000028900"/>
    </source>
</evidence>
<dbReference type="RefSeq" id="WP_042068185.1">
    <property type="nucleotide sequence ID" value="NZ_BBIY01000047.1"/>
</dbReference>
<reference evidence="2" key="1">
    <citation type="journal article" date="2014" name="Genome Announc.">
        <title>Draft Genome Sequence of ''Candidatus Phytoplasma asteris'' Strain OY-V, an Unculturable Plant-Pathogenic Bacterium.</title>
        <authorList>
            <person name="Kakizawa S."/>
            <person name="Makino A."/>
            <person name="Ishii Y."/>
            <person name="Tamaki H."/>
            <person name="Kamagata Y."/>
        </authorList>
    </citation>
    <scope>NUCLEOTIDE SEQUENCE [LARGE SCALE GENOMIC DNA]</scope>
    <source>
        <strain evidence="2">OY-V</strain>
    </source>
</reference>
<evidence type="ECO:0000313" key="1">
    <source>
        <dbReference type="EMBL" id="GAK74112.1"/>
    </source>
</evidence>
<proteinExistence type="predicted"/>
<gene>
    <name evidence="1" type="ORF">OYV_06000</name>
</gene>
<protein>
    <submittedName>
        <fullName evidence="1">Uncharacterized protein</fullName>
    </submittedName>
</protein>
<sequence length="159" mass="18924">MNNSSKQSKPFNNLKLSKFYFLLVFSTLFFIHFFNLATQAKALEFDPEDPHLEDEAKTRKENQEVMWGPVFNTPDHTLTKWDGDFKVVKTATETPNNLLLLTSRAYDAQNNLLWGHEDTWDRTYELFRFFRHILISKLLFKAKKLIDNFISFQTKEIFF</sequence>
<accession>A0ABQ0J3D6</accession>
<keyword evidence="2" id="KW-1185">Reference proteome</keyword>
<name>A0ABQ0J3D6_9MOLU</name>
<organism evidence="1 2">
    <name type="scientific">'Chrysanthemum coronarium' phytoplasma</name>
    <dbReference type="NCBI Taxonomy" id="1520703"/>
    <lineage>
        <taxon>Bacteria</taxon>
        <taxon>Bacillati</taxon>
        <taxon>Mycoplasmatota</taxon>
        <taxon>Mollicutes</taxon>
        <taxon>Acholeplasmatales</taxon>
        <taxon>Acholeplasmataceae</taxon>
        <taxon>Candidatus Phytoplasma</taxon>
        <taxon>16SrI (Aster yellows group)</taxon>
    </lineage>
</organism>
<dbReference type="Proteomes" id="UP000028900">
    <property type="component" value="Unassembled WGS sequence"/>
</dbReference>
<reference evidence="1 2" key="2">
    <citation type="journal article" date="2014" name="Genome Announc.">
        <title>Draft Genome Sequence of 'Candidatus Phytoplasma asteris' Strain OY-V, an Unculturable Plant-Pathogenic Bacterium.</title>
        <authorList>
            <person name="Kakizawa S."/>
            <person name="Makino A."/>
            <person name="Ishii Y."/>
            <person name="Tamaki H."/>
            <person name="Kamagata Y."/>
        </authorList>
    </citation>
    <scope>NUCLEOTIDE SEQUENCE [LARGE SCALE GENOMIC DNA]</scope>
    <source>
        <strain evidence="1 2">OY-V</strain>
    </source>
</reference>
<comment type="caution">
    <text evidence="1">The sequence shown here is derived from an EMBL/GenBank/DDBJ whole genome shotgun (WGS) entry which is preliminary data.</text>
</comment>
<dbReference type="EMBL" id="BBIY01000047">
    <property type="protein sequence ID" value="GAK74112.1"/>
    <property type="molecule type" value="Genomic_DNA"/>
</dbReference>